<dbReference type="AlphaFoldDB" id="A0A8I6WYM8"/>
<dbReference type="KEGG" id="hvg:123418392"/>
<proteinExistence type="inferred from homology"/>
<gene>
    <name evidence="7" type="primary">LOC123418392</name>
</gene>
<feature type="region of interest" description="Disordered" evidence="6">
    <location>
        <begin position="16"/>
        <end position="64"/>
    </location>
</feature>
<reference evidence="7" key="2">
    <citation type="submission" date="2020-10" db="EMBL/GenBank/DDBJ databases">
        <authorList>
            <person name="Scholz U."/>
            <person name="Mascher M."/>
            <person name="Fiebig A."/>
        </authorList>
    </citation>
    <scope>NUCLEOTIDE SEQUENCE [LARGE SCALE GENOMIC DNA]</scope>
    <source>
        <strain evidence="7">cv. Morex</strain>
    </source>
</reference>
<protein>
    <recommendedName>
        <fullName evidence="9">Adenylate isopentenyltransferase</fullName>
    </recommendedName>
</protein>
<dbReference type="EnsemblPlants" id="HORVU.MOREX.r3.1HG0084020.1">
    <property type="protein sequence ID" value="HORVU.MOREX.r3.1HG0084020.1.CDS1"/>
    <property type="gene ID" value="HORVU.MOREX.r3.1HG0084020"/>
</dbReference>
<keyword evidence="8" id="KW-1185">Reference proteome</keyword>
<dbReference type="Gramene" id="HORVU.MOREX.r3.1HG0084020.1">
    <property type="protein sequence ID" value="HORVU.MOREX.r3.1HG0084020.1.CDS1"/>
    <property type="gene ID" value="HORVU.MOREX.r3.1HG0084020"/>
</dbReference>
<accession>A0A8I6WYM8</accession>
<feature type="compositionally biased region" description="Low complexity" evidence="6">
    <location>
        <begin position="38"/>
        <end position="54"/>
    </location>
</feature>
<reference evidence="8" key="1">
    <citation type="journal article" date="2012" name="Nature">
        <title>A physical, genetic and functional sequence assembly of the barley genome.</title>
        <authorList>
            <consortium name="The International Barley Genome Sequencing Consortium"/>
            <person name="Mayer K.F."/>
            <person name="Waugh R."/>
            <person name="Brown J.W."/>
            <person name="Schulman A."/>
            <person name="Langridge P."/>
            <person name="Platzer M."/>
            <person name="Fincher G.B."/>
            <person name="Muehlbauer G.J."/>
            <person name="Sato K."/>
            <person name="Close T.J."/>
            <person name="Wise R.P."/>
            <person name="Stein N."/>
        </authorList>
    </citation>
    <scope>NUCLEOTIDE SEQUENCE [LARGE SCALE GENOMIC DNA]</scope>
    <source>
        <strain evidence="8">cv. Morex</strain>
    </source>
</reference>
<reference evidence="7" key="3">
    <citation type="submission" date="2022-01" db="UniProtKB">
        <authorList>
            <consortium name="EnsemblPlants"/>
        </authorList>
    </citation>
    <scope>IDENTIFICATION</scope>
    <source>
        <strain evidence="7">subsp. vulgare</strain>
    </source>
</reference>
<evidence type="ECO:0000256" key="5">
    <source>
        <dbReference type="ARBA" id="ARBA00022840"/>
    </source>
</evidence>
<dbReference type="GO" id="GO:0005524">
    <property type="term" value="F:ATP binding"/>
    <property type="evidence" value="ECO:0007669"/>
    <property type="project" value="UniProtKB-KW"/>
</dbReference>
<dbReference type="GO" id="GO:0009691">
    <property type="term" value="P:cytokinin biosynthetic process"/>
    <property type="evidence" value="ECO:0000318"/>
    <property type="project" value="GO_Central"/>
</dbReference>
<evidence type="ECO:0008006" key="9">
    <source>
        <dbReference type="Google" id="ProtNLM"/>
    </source>
</evidence>
<dbReference type="Pfam" id="PF01715">
    <property type="entry name" value="IPPT"/>
    <property type="match status" value="2"/>
</dbReference>
<dbReference type="Proteomes" id="UP000011116">
    <property type="component" value="Chromosome 1H"/>
</dbReference>
<dbReference type="SUPFAM" id="SSF52540">
    <property type="entry name" value="P-loop containing nucleoside triphosphate hydrolases"/>
    <property type="match status" value="1"/>
</dbReference>
<dbReference type="PANTHER" id="PTHR11088">
    <property type="entry name" value="TRNA DIMETHYLALLYLTRANSFERASE"/>
    <property type="match status" value="1"/>
</dbReference>
<evidence type="ECO:0000313" key="7">
    <source>
        <dbReference type="EnsemblPlants" id="HORVU.MOREX.r3.1HG0084020.1.CDS1"/>
    </source>
</evidence>
<keyword evidence="2" id="KW-0808">Transferase</keyword>
<dbReference type="GO" id="GO:0006400">
    <property type="term" value="P:tRNA modification"/>
    <property type="evidence" value="ECO:0000318"/>
    <property type="project" value="GO_Central"/>
</dbReference>
<dbReference type="InterPro" id="IPR027417">
    <property type="entry name" value="P-loop_NTPase"/>
</dbReference>
<dbReference type="SMR" id="A0A8I6WYM8"/>
<dbReference type="OrthoDB" id="775260at2759"/>
<dbReference type="GO" id="GO:0052381">
    <property type="term" value="F:tRNA dimethylallyltransferase activity"/>
    <property type="evidence" value="ECO:0000318"/>
    <property type="project" value="GO_Central"/>
</dbReference>
<comment type="similarity">
    <text evidence="1">Belongs to the IPP transferase family.</text>
</comment>
<dbReference type="InterPro" id="IPR039657">
    <property type="entry name" value="Dimethylallyltransferase"/>
</dbReference>
<evidence type="ECO:0000313" key="8">
    <source>
        <dbReference type="Proteomes" id="UP000011116"/>
    </source>
</evidence>
<name>A0A8I6WYM8_HORVV</name>
<dbReference type="GO" id="GO:0005739">
    <property type="term" value="C:mitochondrion"/>
    <property type="evidence" value="ECO:0000318"/>
    <property type="project" value="GO_Central"/>
</dbReference>
<dbReference type="GeneID" id="123418392"/>
<dbReference type="PANTHER" id="PTHR11088:SF32">
    <property type="entry name" value="ADENYLATE ISOPENTENYLTRANSFERASE"/>
    <property type="match status" value="1"/>
</dbReference>
<organism evidence="7 8">
    <name type="scientific">Hordeum vulgare subsp. vulgare</name>
    <name type="common">Domesticated barley</name>
    <dbReference type="NCBI Taxonomy" id="112509"/>
    <lineage>
        <taxon>Eukaryota</taxon>
        <taxon>Viridiplantae</taxon>
        <taxon>Streptophyta</taxon>
        <taxon>Embryophyta</taxon>
        <taxon>Tracheophyta</taxon>
        <taxon>Spermatophyta</taxon>
        <taxon>Magnoliopsida</taxon>
        <taxon>Liliopsida</taxon>
        <taxon>Poales</taxon>
        <taxon>Poaceae</taxon>
        <taxon>BOP clade</taxon>
        <taxon>Pooideae</taxon>
        <taxon>Triticodae</taxon>
        <taxon>Triticeae</taxon>
        <taxon>Hordeinae</taxon>
        <taxon>Hordeum</taxon>
    </lineage>
</organism>
<dbReference type="Gene3D" id="1.10.287.890">
    <property type="entry name" value="Crystal structure of tRNA isopentenylpyrophosphate transferase (bh2366) domain"/>
    <property type="match status" value="1"/>
</dbReference>
<dbReference type="RefSeq" id="XP_044962933.1">
    <property type="nucleotide sequence ID" value="XM_045106998.1"/>
</dbReference>
<evidence type="ECO:0000256" key="2">
    <source>
        <dbReference type="ARBA" id="ARBA00022679"/>
    </source>
</evidence>
<keyword evidence="4" id="KW-0547">Nucleotide-binding</keyword>
<evidence type="ECO:0000256" key="3">
    <source>
        <dbReference type="ARBA" id="ARBA00022712"/>
    </source>
</evidence>
<keyword evidence="5" id="KW-0067">ATP-binding</keyword>
<keyword evidence="3" id="KW-0203">Cytokinin biosynthesis</keyword>
<dbReference type="Gene3D" id="3.40.50.300">
    <property type="entry name" value="P-loop containing nucleotide triphosphate hydrolases"/>
    <property type="match status" value="1"/>
</dbReference>
<evidence type="ECO:0000256" key="6">
    <source>
        <dbReference type="SAM" id="MobiDB-lite"/>
    </source>
</evidence>
<sequence>MTTLANRIITATILRRGGAPATSSRRRPLRICRPPMTSSPTSSSSSSCSSSSSSGCGGGGSGWGEEDARTRLVVIVGATGTGKTKLSIDAARALGGEVVNADKMQLYQGLDVTTNKVPIADRRGVAHHLLGAVPPEAGALPPSSFRPLAAAAVASIAARGLLPVVAGGSNSLIHALLADLPDEDDAAAAVPDDPFSLDADCGYRPALRFPCCLLWVDVEEALLAEYLDRRVDDMVGAGMVEELREYFAATTAAERAAHAAGLGKAIGVPELGEYLAGRRSFRSAVDDIKANTRRLAIAQVSKIRRMADGWGWPVRRLDASATIRARLAGAGPAAESASWERDVRGPGLAAIRAFLADQASRRHGDDATAATKPPTPPLLMRLPRMQCCDMMV</sequence>
<evidence type="ECO:0000256" key="1">
    <source>
        <dbReference type="ARBA" id="ARBA00005842"/>
    </source>
</evidence>
<evidence type="ECO:0000256" key="4">
    <source>
        <dbReference type="ARBA" id="ARBA00022741"/>
    </source>
</evidence>